<evidence type="ECO:0000313" key="6">
    <source>
        <dbReference type="Proteomes" id="UP000316252"/>
    </source>
</evidence>
<name>A0A506Y7Z8_9MICO</name>
<evidence type="ECO:0000256" key="1">
    <source>
        <dbReference type="SAM" id="MobiDB-lite"/>
    </source>
</evidence>
<dbReference type="EMBL" id="VHQG01000001">
    <property type="protein sequence ID" value="TPW78003.1"/>
    <property type="molecule type" value="Genomic_DNA"/>
</dbReference>
<feature type="domain" description="CshA" evidence="4">
    <location>
        <begin position="719"/>
        <end position="793"/>
    </location>
</feature>
<dbReference type="Pfam" id="PF17963">
    <property type="entry name" value="Big_9"/>
    <property type="match status" value="2"/>
</dbReference>
<feature type="domain" description="CshA" evidence="4">
    <location>
        <begin position="1343"/>
        <end position="1403"/>
    </location>
</feature>
<keyword evidence="2" id="KW-1133">Transmembrane helix</keyword>
<evidence type="ECO:0000259" key="4">
    <source>
        <dbReference type="Pfam" id="PF19076"/>
    </source>
</evidence>
<dbReference type="NCBIfam" id="NF012211">
    <property type="entry name" value="tand_rpt_95"/>
    <property type="match status" value="2"/>
</dbReference>
<feature type="domain" description="CshA" evidence="4">
    <location>
        <begin position="1532"/>
        <end position="1603"/>
    </location>
</feature>
<proteinExistence type="predicted"/>
<dbReference type="NCBIfam" id="TIGR04225">
    <property type="entry name" value="CshA_fibril_rpt"/>
    <property type="match status" value="8"/>
</dbReference>
<dbReference type="RefSeq" id="WP_141162528.1">
    <property type="nucleotide sequence ID" value="NZ_VHQG01000001.1"/>
</dbReference>
<feature type="domain" description="CshA" evidence="4">
    <location>
        <begin position="1104"/>
        <end position="1198"/>
    </location>
</feature>
<feature type="domain" description="CshA" evidence="4">
    <location>
        <begin position="615"/>
        <end position="690"/>
    </location>
</feature>
<keyword evidence="2" id="KW-0812">Transmembrane</keyword>
<protein>
    <submittedName>
        <fullName evidence="5">Tandem-95 repeat protein</fullName>
    </submittedName>
</protein>
<keyword evidence="3" id="KW-0732">Signal</keyword>
<comment type="caution">
    <text evidence="5">The sequence shown here is derived from an EMBL/GenBank/DDBJ whole genome shotgun (WGS) entry which is preliminary data.</text>
</comment>
<dbReference type="OrthoDB" id="3795101at2"/>
<dbReference type="Proteomes" id="UP000316252">
    <property type="component" value="Unassembled WGS sequence"/>
</dbReference>
<feature type="domain" description="CshA" evidence="4">
    <location>
        <begin position="1839"/>
        <end position="1905"/>
    </location>
</feature>
<feature type="compositionally biased region" description="Polar residues" evidence="1">
    <location>
        <begin position="308"/>
        <end position="320"/>
    </location>
</feature>
<feature type="transmembrane region" description="Helical" evidence="2">
    <location>
        <begin position="2026"/>
        <end position="2046"/>
    </location>
</feature>
<dbReference type="InterPro" id="IPR026395">
    <property type="entry name" value="CshA_fibril"/>
</dbReference>
<reference evidence="5 6" key="1">
    <citation type="submission" date="2019-06" db="EMBL/GenBank/DDBJ databases">
        <authorList>
            <person name="Li F."/>
        </authorList>
    </citation>
    <scope>NUCLEOTIDE SEQUENCE [LARGE SCALE GENOMIC DNA]</scope>
    <source>
        <strain evidence="5 6">10F1D-1</strain>
    </source>
</reference>
<feature type="domain" description="CshA" evidence="4">
    <location>
        <begin position="1910"/>
        <end position="2004"/>
    </location>
</feature>
<feature type="domain" description="CshA" evidence="4">
    <location>
        <begin position="801"/>
        <end position="897"/>
    </location>
</feature>
<feature type="region of interest" description="Disordered" evidence="1">
    <location>
        <begin position="307"/>
        <end position="336"/>
    </location>
</feature>
<feature type="domain" description="CshA" evidence="4">
    <location>
        <begin position="1614"/>
        <end position="1708"/>
    </location>
</feature>
<evidence type="ECO:0000256" key="2">
    <source>
        <dbReference type="SAM" id="Phobius"/>
    </source>
</evidence>
<feature type="signal peptide" evidence="3">
    <location>
        <begin position="1"/>
        <end position="39"/>
    </location>
</feature>
<evidence type="ECO:0000256" key="3">
    <source>
        <dbReference type="SAM" id="SignalP"/>
    </source>
</evidence>
<sequence>MPSARKLIRPLRTATAALVTGALAASALVVVGAASPASAAPLPNLQCDQNTLYAVSTATSGLYAVNLANNAEITKVTDYAGNNGFGVTPGGTDAWAINTSSGAGNAIVHLNMANGTPETITRTKDATGSIIRGALNPANGIFYFSSNNSPATLVAYDTTKPAATAELGIVGRITGPNGGSIATTGDFAFNSSGVLFIVAGGSIYRTTTAIPTDASNPTGTIGTALVTTLSGVTSTPGIAFSSDGYLYLTSGSNLYKINPATGAQVGPTVALKIGSTAYSPNDLASCNYANTTQATATVSTPAKAGDQFTLTLSTPGNTNQGTATSPATTSTSGTSVTAGPVLAVKGDDYTSTLTAGNGTTNLDDYNVTWTATKADGTVVQTGTGPTATYTYPAGAANGDGTDVSVKYTVAPKAAAGDDTGSTPSGTKLDVAAANGVLKNDAPGVTIVSNTQPAHATSTVTVAADGSYSYTPASDFSGTDVFYYTVKDATGATATAKVTITVTPVATADNLVTPAQKGQPATVSPLANDKGSFGANAVKLVGTGGAEVTTLEVTGGTWTVSNNQITFTPTSPDYSGDPAPVSYTVTDTNGQKSPAATVTVGYEVASAGDTVTGKTPGQAVSVDVLANDSTNLTAASVKLVGADADGKIVVANQGTWSVSAGKVVFTPIADYTGNPTPVKYTAANAAGTTTQPATVTVGYSASAKNDLVDGKALTTAVTVDVVANDSQNVDKTKVTIDTALGDGRTLDVTGGQWTVNPDSGAITFTPADGYTGDPAPITYSVLDTLGNKVSATVTVRYVVAAKADSTTGVAQNTNAVVDVLANDSQNVDKTKVTIVDPANSGAPVTTLIVANQGTWTVSATTGEITFAPNSGYTGNPTPITYAVTDGHGATATAKVTVTYEVKAAADEKLNNEPKTTVTVDVLANDSKNLLASSVKIVGAPGAGTSLTVDGQGVWTVDATTGEISFKPETGFTGNPAAIKYTADDGTGQSIPATSVTIGYVPNAVNDLVEGATPKQPVEVAVLSNDSANLNPASVKIVDPANPGTPVTTLAVADGEWTVGTSNGHITYTPKPGNTANPAAITYQASDDHGNTKQATVTVRFSVTAADDSKPAQAQGSTVEVDVLANDSANIVPSSVKIVDPADASGATTVTTLTVDGQGVWTVAPGTGAISFKPEDGYTGNPTPITYVAGDGFGAADTAEVAITYVVKAVADKAEDQAVTKPVTVDVLANDSKNLLPGSVKIVDPAAPGVPVTTLDVTGGQWTVDPATGKITFTPVDGYTGDPAPISYVADDGTGQSIPATAVTVTYQPDAENDVADGKAPGLPVKVDVLGNDTQNLLPGSVRILPDPSNTTNAVDTLTVTGGKWTIDPASGEITFTPDADYTGNPAPITYQAKTASGEAVTATVAVRFTVAAKADEKRGQAQGATVTVDVLANDSKNLEADTVVIDGATGDGRTLEVTGEGTWTVDETTGAISFKPEDGYSGNPTAIKYTAGDGFGVTASAGVVVTYVVKAAADSSPANELRKPVTVDVLANDSKNLKPATVKIVDPAHPGSPVTTLVVDDQGTWTVSLSDGKITFAPVDGYVGNPTPISYVAGDGTGQSIPATTVTVTFQAQAANDTKADQEVGKPVTVDVVANDAGSFGSTPDVKLIGAEGALVTSLQVPNQGTWTVNSAGQVVFTPVDGFEGDPSSVTYRVTDTSGLTSDATVTVTYKPVAVADTADAPGLGLKTKVDVLANDRGVIDPASVTIVGAPGDGKTLVVDGQGTWTVDEDGVITFEPAEGFASDPTSITYEAIGNHGTVISGSVGVNYAPVAVDDVKNGGKLGTPFTVDVLANDKGAFVAASVVIVGAPGDGKTLVVDGQGTWTVDAVTGAVTFTPAAGYTGNPTPVKYTVTDVDGDTATASVTVTYKPVAAADVSKNNKPGQPVTVNVLGNDGGAFDPTSVRIVDPKTGQRVTSYGVLGEGIWSVDPTTGAITFTPAVGFTGTPAPITYEVTDLEGNTTSATLSIQYAPVPPPVAQALASTGVEGVVGGLVALLLLLSGACALLVARRRTATA</sequence>
<dbReference type="SUPFAM" id="SSF63825">
    <property type="entry name" value="YWTD domain"/>
    <property type="match status" value="1"/>
</dbReference>
<keyword evidence="2" id="KW-0472">Membrane</keyword>
<keyword evidence="6" id="KW-1185">Reference proteome</keyword>
<feature type="chain" id="PRO_5021335601" evidence="3">
    <location>
        <begin position="40"/>
        <end position="2053"/>
    </location>
</feature>
<feature type="compositionally biased region" description="Low complexity" evidence="1">
    <location>
        <begin position="321"/>
        <end position="336"/>
    </location>
</feature>
<gene>
    <name evidence="5" type="ORF">FJ657_05055</name>
</gene>
<feature type="domain" description="CshA" evidence="4">
    <location>
        <begin position="506"/>
        <end position="594"/>
    </location>
</feature>
<evidence type="ECO:0000313" key="5">
    <source>
        <dbReference type="EMBL" id="TPW78003.1"/>
    </source>
</evidence>
<organism evidence="5 6">
    <name type="scientific">Schumannella soli</name>
    <dbReference type="NCBI Taxonomy" id="2590779"/>
    <lineage>
        <taxon>Bacteria</taxon>
        <taxon>Bacillati</taxon>
        <taxon>Actinomycetota</taxon>
        <taxon>Actinomycetes</taxon>
        <taxon>Micrococcales</taxon>
        <taxon>Microbacteriaceae</taxon>
        <taxon>Schumannella</taxon>
    </lineage>
</organism>
<feature type="domain" description="CshA" evidence="4">
    <location>
        <begin position="1410"/>
        <end position="1500"/>
    </location>
</feature>
<accession>A0A506Y7Z8</accession>
<feature type="domain" description="CshA" evidence="4">
    <location>
        <begin position="1228"/>
        <end position="1299"/>
    </location>
</feature>
<feature type="domain" description="CshA" evidence="4">
    <location>
        <begin position="1739"/>
        <end position="1800"/>
    </location>
</feature>
<feature type="domain" description="CshA" evidence="4">
    <location>
        <begin position="927"/>
        <end position="992"/>
    </location>
</feature>
<dbReference type="Gene3D" id="2.60.40.3440">
    <property type="match status" value="3"/>
</dbReference>
<dbReference type="Pfam" id="PF19076">
    <property type="entry name" value="CshA_repeat"/>
    <property type="match status" value="14"/>
</dbReference>